<dbReference type="InterPro" id="IPR000653">
    <property type="entry name" value="DegT/StrS_aminotransferase"/>
</dbReference>
<dbReference type="PANTHER" id="PTHR30244">
    <property type="entry name" value="TRANSAMINASE"/>
    <property type="match status" value="1"/>
</dbReference>
<accession>H5XCC8</accession>
<evidence type="ECO:0000313" key="6">
    <source>
        <dbReference type="Proteomes" id="UP000002791"/>
    </source>
</evidence>
<proteinExistence type="inferred from homology"/>
<dbReference type="AlphaFoldDB" id="H5XCC8"/>
<dbReference type="Pfam" id="PF01041">
    <property type="entry name" value="DegT_DnrJ_EryC1"/>
    <property type="match status" value="1"/>
</dbReference>
<comment type="similarity">
    <text evidence="4">Belongs to the DegT/DnrJ/EryC1 family.</text>
</comment>
<feature type="active site" description="Proton acceptor" evidence="2">
    <location>
        <position position="183"/>
    </location>
</feature>
<dbReference type="PANTHER" id="PTHR30244:SF34">
    <property type="entry name" value="DTDP-4-AMINO-4,6-DIDEOXYGALACTOSE TRANSAMINASE"/>
    <property type="match status" value="1"/>
</dbReference>
<evidence type="ECO:0000313" key="5">
    <source>
        <dbReference type="EMBL" id="EHR59134.1"/>
    </source>
</evidence>
<dbReference type="Gene3D" id="3.40.640.10">
    <property type="entry name" value="Type I PLP-dependent aspartate aminotransferase-like (Major domain)"/>
    <property type="match status" value="1"/>
</dbReference>
<dbReference type="Proteomes" id="UP000002791">
    <property type="component" value="Chromosome"/>
</dbReference>
<dbReference type="GO" id="GO:0008483">
    <property type="term" value="F:transaminase activity"/>
    <property type="evidence" value="ECO:0007669"/>
    <property type="project" value="TreeGrafter"/>
</dbReference>
<evidence type="ECO:0000256" key="2">
    <source>
        <dbReference type="PIRSR" id="PIRSR000390-1"/>
    </source>
</evidence>
<dbReference type="PIRSF" id="PIRSF000390">
    <property type="entry name" value="PLP_StrS"/>
    <property type="match status" value="1"/>
</dbReference>
<keyword evidence="3 4" id="KW-0663">Pyridoxal phosphate</keyword>
<reference evidence="5 6" key="1">
    <citation type="submission" date="2011-11" db="EMBL/GenBank/DDBJ databases">
        <title>The Noncontiguous Finished sequence of Saccharomonospora cyanea NA-134.</title>
        <authorList>
            <consortium name="US DOE Joint Genome Institute"/>
            <person name="Lucas S."/>
            <person name="Han J."/>
            <person name="Lapidus A."/>
            <person name="Cheng J.-F."/>
            <person name="Goodwin L."/>
            <person name="Pitluck S."/>
            <person name="Peters L."/>
            <person name="Ovchinnikova G."/>
            <person name="Lu M."/>
            <person name="Detter J.C."/>
            <person name="Han C."/>
            <person name="Tapia R."/>
            <person name="Land M."/>
            <person name="Hauser L."/>
            <person name="Kyrpides N."/>
            <person name="Ivanova N."/>
            <person name="Pagani I."/>
            <person name="Brambilla E.-M."/>
            <person name="Klenk H.-P."/>
            <person name="Woyke T."/>
        </authorList>
    </citation>
    <scope>NUCLEOTIDE SEQUENCE [LARGE SCALE GENOMIC DNA]</scope>
    <source>
        <strain evidence="5 6">NA-134</strain>
    </source>
</reference>
<evidence type="ECO:0000256" key="1">
    <source>
        <dbReference type="ARBA" id="ARBA00001933"/>
    </source>
</evidence>
<name>H5XCC8_9PSEU</name>
<dbReference type="GO" id="GO:0000271">
    <property type="term" value="P:polysaccharide biosynthetic process"/>
    <property type="evidence" value="ECO:0007669"/>
    <property type="project" value="TreeGrafter"/>
</dbReference>
<organism evidence="5 6">
    <name type="scientific">Saccharomonospora cyanea NA-134</name>
    <dbReference type="NCBI Taxonomy" id="882082"/>
    <lineage>
        <taxon>Bacteria</taxon>
        <taxon>Bacillati</taxon>
        <taxon>Actinomycetota</taxon>
        <taxon>Actinomycetes</taxon>
        <taxon>Pseudonocardiales</taxon>
        <taxon>Pseudonocardiaceae</taxon>
        <taxon>Saccharomonospora</taxon>
    </lineage>
</organism>
<dbReference type="InterPro" id="IPR015424">
    <property type="entry name" value="PyrdxlP-dep_Trfase"/>
</dbReference>
<dbReference type="CDD" id="cd00616">
    <property type="entry name" value="AHBA_syn"/>
    <property type="match status" value="1"/>
</dbReference>
<dbReference type="SUPFAM" id="SSF53383">
    <property type="entry name" value="PLP-dependent transferases"/>
    <property type="match status" value="1"/>
</dbReference>
<comment type="cofactor">
    <cofactor evidence="1">
        <name>pyridoxal 5'-phosphate</name>
        <dbReference type="ChEBI" id="CHEBI:597326"/>
    </cofactor>
</comment>
<evidence type="ECO:0000256" key="3">
    <source>
        <dbReference type="PIRSR" id="PIRSR000390-2"/>
    </source>
</evidence>
<protein>
    <submittedName>
        <fullName evidence="5">Putative PLP-dependent enzyme possibly involved in cell wall biogenesis</fullName>
    </submittedName>
</protein>
<dbReference type="InterPro" id="IPR015421">
    <property type="entry name" value="PyrdxlP-dep_Trfase_major"/>
</dbReference>
<evidence type="ECO:0000256" key="4">
    <source>
        <dbReference type="RuleBase" id="RU004508"/>
    </source>
</evidence>
<dbReference type="HOGENOM" id="CLU_033332_7_2_11"/>
<dbReference type="OrthoDB" id="5342089at2"/>
<sequence>MSDFLPYGRQSVSESDIAAVTEVLRGDWLTTGPAVTRFESDLAEHTGGTPAVAVTSGTAALHVAYAAAGVGPGDEVVTSPLTFVATAATAALHGAKVVFADTEADTGNLDPAAARAAVTERTKVLAAVDYAGHPAELDALRDVADSAGALLLEDAAHSIGGSWRGRPVGSIADLTTFSFFATKNLTTAEGGAVVSPVPELVERARAFRNHGLVRDRDRQRYPDEGAWHQEVHAFGLNYRLPDVLCALGSSQLRRLAAFKQRRAELHARYDAGLKDVADVLTPVCRAEADPMWHLYPLRVLDGRRGELFDHLRAHGIGVQVNYIPAYWHPVFEDLGYRRGLCPNAEAYYSQELSLPLFADLTDSDADRVIDAVRSFFGA</sequence>
<dbReference type="RefSeq" id="WP_005452747.1">
    <property type="nucleotide sequence ID" value="NZ_CM001440.1"/>
</dbReference>
<dbReference type="STRING" id="882082.SaccyDRAFT_0194"/>
<dbReference type="EMBL" id="CM001440">
    <property type="protein sequence ID" value="EHR59134.1"/>
    <property type="molecule type" value="Genomic_DNA"/>
</dbReference>
<gene>
    <name evidence="5" type="ORF">SaccyDRAFT_0194</name>
</gene>
<feature type="modified residue" description="N6-(pyridoxal phosphate)lysine" evidence="3">
    <location>
        <position position="183"/>
    </location>
</feature>
<dbReference type="GO" id="GO:0030170">
    <property type="term" value="F:pyridoxal phosphate binding"/>
    <property type="evidence" value="ECO:0007669"/>
    <property type="project" value="TreeGrafter"/>
</dbReference>
<dbReference type="Gene3D" id="3.90.1150.10">
    <property type="entry name" value="Aspartate Aminotransferase, domain 1"/>
    <property type="match status" value="1"/>
</dbReference>
<dbReference type="InterPro" id="IPR015422">
    <property type="entry name" value="PyrdxlP-dep_Trfase_small"/>
</dbReference>
<dbReference type="eggNOG" id="COG0399">
    <property type="taxonomic scope" value="Bacteria"/>
</dbReference>
<keyword evidence="6" id="KW-1185">Reference proteome</keyword>